<proteinExistence type="predicted"/>
<dbReference type="Proteomes" id="UP000486602">
    <property type="component" value="Unassembled WGS sequence"/>
</dbReference>
<reference evidence="1 2" key="1">
    <citation type="submission" date="2020-02" db="EMBL/GenBank/DDBJ databases">
        <title>Out from the shadows clarifying the taxonomy of the family Cryomorphaceae and related taxa by utilizing the GTDB taxonomic framework.</title>
        <authorList>
            <person name="Bowman J.P."/>
        </authorList>
    </citation>
    <scope>NUCLEOTIDE SEQUENCE [LARGE SCALE GENOMIC DNA]</scope>
    <source>
        <strain evidence="1 2">QSSC 1-22</strain>
    </source>
</reference>
<gene>
    <name evidence="1" type="primary">ytxJ</name>
    <name evidence="1" type="ORF">G3O08_08235</name>
</gene>
<dbReference type="InterPro" id="IPR022551">
    <property type="entry name" value="BrxC"/>
</dbReference>
<evidence type="ECO:0000313" key="1">
    <source>
        <dbReference type="EMBL" id="NEN23488.1"/>
    </source>
</evidence>
<dbReference type="NCBIfam" id="TIGR04019">
    <property type="entry name" value="B_thiol_YtxJ"/>
    <property type="match status" value="1"/>
</dbReference>
<dbReference type="EMBL" id="JAAGVY010000011">
    <property type="protein sequence ID" value="NEN23488.1"/>
    <property type="molecule type" value="Genomic_DNA"/>
</dbReference>
<dbReference type="RefSeq" id="WP_163284771.1">
    <property type="nucleotide sequence ID" value="NZ_JAAGVY010000011.1"/>
</dbReference>
<dbReference type="AlphaFoldDB" id="A0A7K3WPS1"/>
<organism evidence="1 2">
    <name type="scientific">Cryomorpha ignava</name>
    <dbReference type="NCBI Taxonomy" id="101383"/>
    <lineage>
        <taxon>Bacteria</taxon>
        <taxon>Pseudomonadati</taxon>
        <taxon>Bacteroidota</taxon>
        <taxon>Flavobacteriia</taxon>
        <taxon>Flavobacteriales</taxon>
        <taxon>Cryomorphaceae</taxon>
        <taxon>Cryomorpha</taxon>
    </lineage>
</organism>
<comment type="caution">
    <text evidence="1">The sequence shown here is derived from an EMBL/GenBank/DDBJ whole genome shotgun (WGS) entry which is preliminary data.</text>
</comment>
<sequence length="120" mass="13353">MSELWQSVTTEADLNSLLSGSKLEPGMYYLILKHSNRCAISTMAKSRLERKVDSRIAYYIIDVINHKQVSNALAASTGIEHESPQAFLFNGNVMIDVKSHMGISPGELSKRIDSLIQIQT</sequence>
<name>A0A7K3WPS1_9FLAO</name>
<keyword evidence="2" id="KW-1185">Reference proteome</keyword>
<evidence type="ECO:0000313" key="2">
    <source>
        <dbReference type="Proteomes" id="UP000486602"/>
    </source>
</evidence>
<protein>
    <submittedName>
        <fullName evidence="1">Bacillithiol system redox-active protein YtxJ</fullName>
    </submittedName>
</protein>
<dbReference type="Pfam" id="PF11009">
    <property type="entry name" value="BrxC"/>
    <property type="match status" value="1"/>
</dbReference>
<dbReference type="Gene3D" id="3.40.30.10">
    <property type="entry name" value="Glutaredoxin"/>
    <property type="match status" value="1"/>
</dbReference>
<accession>A0A7K3WPS1</accession>